<dbReference type="OrthoDB" id="2429411at2759"/>
<sequence>MKILGYFVNTCILSVSSNDSLEDKNDDLEMVDLINAAKIEAYTDWCLKEKQKKSRELVKWLMPQVKSLLKTMFHTGTASLRNKMLATEMQQELLNRSREGEINEADMPKVSTISNWISGFSRTWKRAMAERSLEENKVANSE</sequence>
<evidence type="ECO:0000313" key="1">
    <source>
        <dbReference type="EMBL" id="CAG8809870.1"/>
    </source>
</evidence>
<proteinExistence type="predicted"/>
<gene>
    <name evidence="1" type="ORF">CPELLU_LOCUS18519</name>
</gene>
<accession>A0A9N9K3A6</accession>
<keyword evidence="2" id="KW-1185">Reference proteome</keyword>
<dbReference type="AlphaFoldDB" id="A0A9N9K3A6"/>
<dbReference type="Proteomes" id="UP000789759">
    <property type="component" value="Unassembled WGS sequence"/>
</dbReference>
<protein>
    <submittedName>
        <fullName evidence="1">8912_t:CDS:1</fullName>
    </submittedName>
</protein>
<evidence type="ECO:0000313" key="2">
    <source>
        <dbReference type="Proteomes" id="UP000789759"/>
    </source>
</evidence>
<comment type="caution">
    <text evidence="1">The sequence shown here is derived from an EMBL/GenBank/DDBJ whole genome shotgun (WGS) entry which is preliminary data.</text>
</comment>
<reference evidence="1" key="1">
    <citation type="submission" date="2021-06" db="EMBL/GenBank/DDBJ databases">
        <authorList>
            <person name="Kallberg Y."/>
            <person name="Tangrot J."/>
            <person name="Rosling A."/>
        </authorList>
    </citation>
    <scope>NUCLEOTIDE SEQUENCE</scope>
    <source>
        <strain evidence="1">FL966</strain>
    </source>
</reference>
<dbReference type="EMBL" id="CAJVQA010037442">
    <property type="protein sequence ID" value="CAG8809870.1"/>
    <property type="molecule type" value="Genomic_DNA"/>
</dbReference>
<name>A0A9N9K3A6_9GLOM</name>
<organism evidence="1 2">
    <name type="scientific">Cetraspora pellucida</name>
    <dbReference type="NCBI Taxonomy" id="1433469"/>
    <lineage>
        <taxon>Eukaryota</taxon>
        <taxon>Fungi</taxon>
        <taxon>Fungi incertae sedis</taxon>
        <taxon>Mucoromycota</taxon>
        <taxon>Glomeromycotina</taxon>
        <taxon>Glomeromycetes</taxon>
        <taxon>Diversisporales</taxon>
        <taxon>Gigasporaceae</taxon>
        <taxon>Cetraspora</taxon>
    </lineage>
</organism>